<gene>
    <name evidence="1" type="ORF">KFZ73_14385</name>
</gene>
<reference evidence="1 2" key="1">
    <citation type="submission" date="2021-04" db="EMBL/GenBank/DDBJ databases">
        <title>Whole genome sequence analysis of a thiophenic sulfur metabolizing bacteria.</title>
        <authorList>
            <person name="Akhtar N."/>
            <person name="Akram J."/>
            <person name="Aslam A."/>
        </authorList>
    </citation>
    <scope>NUCLEOTIDE SEQUENCE [LARGE SCALE GENOMIC DNA]</scope>
    <source>
        <strain evidence="1 2">3OW</strain>
    </source>
</reference>
<evidence type="ECO:0000313" key="2">
    <source>
        <dbReference type="Proteomes" id="UP000676853"/>
    </source>
</evidence>
<dbReference type="Proteomes" id="UP000676853">
    <property type="component" value="Unassembled WGS sequence"/>
</dbReference>
<proteinExistence type="predicted"/>
<dbReference type="EMBL" id="JAGXOE010000034">
    <property type="protein sequence ID" value="MBS4102421.1"/>
    <property type="molecule type" value="Genomic_DNA"/>
</dbReference>
<evidence type="ECO:0000313" key="1">
    <source>
        <dbReference type="EMBL" id="MBS4102421.1"/>
    </source>
</evidence>
<keyword evidence="2" id="KW-1185">Reference proteome</keyword>
<accession>A0ABS5NDR6</accession>
<sequence length="129" mass="13829">MASDPTDLIREADEALDGITPGPWRISSNGNLVWGEYEPIAWLNDEGAVEQVEMTAEDARLIAAAPALVRRLRDALAASESRAEGRLAALAEANATIERVRAAIESPAFWGHGQLVKDAIRRAIEGPSA</sequence>
<organism evidence="1 2">
    <name type="scientific">Tsukamurella paurometabola</name>
    <name type="common">Corynebacterium paurometabolum</name>
    <dbReference type="NCBI Taxonomy" id="2061"/>
    <lineage>
        <taxon>Bacteria</taxon>
        <taxon>Bacillati</taxon>
        <taxon>Actinomycetota</taxon>
        <taxon>Actinomycetes</taxon>
        <taxon>Mycobacteriales</taxon>
        <taxon>Tsukamurellaceae</taxon>
        <taxon>Tsukamurella</taxon>
    </lineage>
</organism>
<name>A0ABS5NDR6_TSUPA</name>
<comment type="caution">
    <text evidence="1">The sequence shown here is derived from an EMBL/GenBank/DDBJ whole genome shotgun (WGS) entry which is preliminary data.</text>
</comment>
<protein>
    <submittedName>
        <fullName evidence="1">Uncharacterized protein</fullName>
    </submittedName>
</protein>
<dbReference type="RefSeq" id="WP_212554139.1">
    <property type="nucleotide sequence ID" value="NZ_JAGXOE010000034.1"/>
</dbReference>